<name>A0ABT3H3F6_9RHOB</name>
<dbReference type="Pfam" id="PF01471">
    <property type="entry name" value="PG_binding_1"/>
    <property type="match status" value="1"/>
</dbReference>
<keyword evidence="1" id="KW-0732">Signal</keyword>
<reference evidence="3 4" key="1">
    <citation type="submission" date="2022-10" db="EMBL/GenBank/DDBJ databases">
        <title>Pararhodobacter sp. nov., isolated from marine algae.</title>
        <authorList>
            <person name="Choi B.J."/>
            <person name="Kim J.M."/>
            <person name="Lee J.K."/>
            <person name="Choi D.G."/>
            <person name="Jeon C.O."/>
        </authorList>
    </citation>
    <scope>NUCLEOTIDE SEQUENCE [LARGE SCALE GENOMIC DNA]</scope>
    <source>
        <strain evidence="3 4">ZQ420</strain>
    </source>
</reference>
<feature type="domain" description="Peptidoglycan binding-like" evidence="2">
    <location>
        <begin position="97"/>
        <end position="140"/>
    </location>
</feature>
<dbReference type="RefSeq" id="WP_264507040.1">
    <property type="nucleotide sequence ID" value="NZ_JAPDFL010000001.1"/>
</dbReference>
<organism evidence="3 4">
    <name type="scientific">Pararhodobacter zhoushanensis</name>
    <dbReference type="NCBI Taxonomy" id="2479545"/>
    <lineage>
        <taxon>Bacteria</taxon>
        <taxon>Pseudomonadati</taxon>
        <taxon>Pseudomonadota</taxon>
        <taxon>Alphaproteobacteria</taxon>
        <taxon>Rhodobacterales</taxon>
        <taxon>Paracoccaceae</taxon>
        <taxon>Pararhodobacter</taxon>
    </lineage>
</organism>
<sequence>MTRLVLPLIVSLALAACQSTPAQPEAQRAEVTPLIGQTLTPPDGACWANDRIPAVTETVLVPVAGREGVHPQERLVHPAEDRLFAVPCPEQIDTDMIASLQRALAARGHYAGPITGEWDSETSQAVRRMQAPQGLDSGVLSLQAAQMLGLVTVSRANM</sequence>
<evidence type="ECO:0000256" key="1">
    <source>
        <dbReference type="SAM" id="SignalP"/>
    </source>
</evidence>
<dbReference type="InterPro" id="IPR002477">
    <property type="entry name" value="Peptidoglycan-bd-like"/>
</dbReference>
<gene>
    <name evidence="3" type="ORF">OKW52_18690</name>
</gene>
<protein>
    <submittedName>
        <fullName evidence="3">Peptidoglycan-binding protein</fullName>
    </submittedName>
</protein>
<proteinExistence type="predicted"/>
<dbReference type="EMBL" id="JAPDFL010000001">
    <property type="protein sequence ID" value="MCW1934228.1"/>
    <property type="molecule type" value="Genomic_DNA"/>
</dbReference>
<dbReference type="PROSITE" id="PS51257">
    <property type="entry name" value="PROKAR_LIPOPROTEIN"/>
    <property type="match status" value="1"/>
</dbReference>
<keyword evidence="4" id="KW-1185">Reference proteome</keyword>
<comment type="caution">
    <text evidence="3">The sequence shown here is derived from an EMBL/GenBank/DDBJ whole genome shotgun (WGS) entry which is preliminary data.</text>
</comment>
<evidence type="ECO:0000313" key="4">
    <source>
        <dbReference type="Proteomes" id="UP001208938"/>
    </source>
</evidence>
<dbReference type="Gene3D" id="1.10.101.10">
    <property type="entry name" value="PGBD-like superfamily/PGBD"/>
    <property type="match status" value="1"/>
</dbReference>
<dbReference type="Proteomes" id="UP001208938">
    <property type="component" value="Unassembled WGS sequence"/>
</dbReference>
<evidence type="ECO:0000313" key="3">
    <source>
        <dbReference type="EMBL" id="MCW1934228.1"/>
    </source>
</evidence>
<evidence type="ECO:0000259" key="2">
    <source>
        <dbReference type="Pfam" id="PF01471"/>
    </source>
</evidence>
<dbReference type="SUPFAM" id="SSF47090">
    <property type="entry name" value="PGBD-like"/>
    <property type="match status" value="1"/>
</dbReference>
<accession>A0ABT3H3F6</accession>
<dbReference type="InterPro" id="IPR036366">
    <property type="entry name" value="PGBDSf"/>
</dbReference>
<feature type="chain" id="PRO_5047176037" evidence="1">
    <location>
        <begin position="23"/>
        <end position="158"/>
    </location>
</feature>
<dbReference type="InterPro" id="IPR036365">
    <property type="entry name" value="PGBD-like_sf"/>
</dbReference>
<feature type="signal peptide" evidence="1">
    <location>
        <begin position="1"/>
        <end position="22"/>
    </location>
</feature>